<dbReference type="AlphaFoldDB" id="A0AAX4HF56"/>
<evidence type="ECO:0000256" key="2">
    <source>
        <dbReference type="SAM" id="Phobius"/>
    </source>
</evidence>
<accession>A0AAX4HF56</accession>
<evidence type="ECO:0000313" key="4">
    <source>
        <dbReference type="Proteomes" id="UP001338582"/>
    </source>
</evidence>
<evidence type="ECO:0000313" key="3">
    <source>
        <dbReference type="EMBL" id="WPK27200.1"/>
    </source>
</evidence>
<dbReference type="Proteomes" id="UP001338582">
    <property type="component" value="Chromosome 6"/>
</dbReference>
<protein>
    <recommendedName>
        <fullName evidence="5">Transmembrane protein</fullName>
    </recommendedName>
</protein>
<keyword evidence="2" id="KW-1133">Transmembrane helix</keyword>
<keyword evidence="2" id="KW-0812">Transmembrane</keyword>
<dbReference type="RefSeq" id="XP_062879578.1">
    <property type="nucleotide sequence ID" value="XM_063023508.1"/>
</dbReference>
<organism evidence="3 4">
    <name type="scientific">Australozyma saopauloensis</name>
    <dbReference type="NCBI Taxonomy" id="291208"/>
    <lineage>
        <taxon>Eukaryota</taxon>
        <taxon>Fungi</taxon>
        <taxon>Dikarya</taxon>
        <taxon>Ascomycota</taxon>
        <taxon>Saccharomycotina</taxon>
        <taxon>Pichiomycetes</taxon>
        <taxon>Metschnikowiaceae</taxon>
        <taxon>Australozyma</taxon>
    </lineage>
</organism>
<gene>
    <name evidence="3" type="ORF">PUMCH_004577</name>
</gene>
<feature type="compositionally biased region" description="Basic and acidic residues" evidence="1">
    <location>
        <begin position="154"/>
        <end position="167"/>
    </location>
</feature>
<keyword evidence="2" id="KW-0472">Membrane</keyword>
<evidence type="ECO:0008006" key="5">
    <source>
        <dbReference type="Google" id="ProtNLM"/>
    </source>
</evidence>
<evidence type="ECO:0000256" key="1">
    <source>
        <dbReference type="SAM" id="MobiDB-lite"/>
    </source>
</evidence>
<dbReference type="EMBL" id="CP138899">
    <property type="protein sequence ID" value="WPK27200.1"/>
    <property type="molecule type" value="Genomic_DNA"/>
</dbReference>
<proteinExistence type="predicted"/>
<feature type="region of interest" description="Disordered" evidence="1">
    <location>
        <begin position="154"/>
        <end position="180"/>
    </location>
</feature>
<feature type="transmembrane region" description="Helical" evidence="2">
    <location>
        <begin position="7"/>
        <end position="25"/>
    </location>
</feature>
<dbReference type="GeneID" id="88175637"/>
<sequence>MVLSYDVGTYVIFSFFCGLLGRFLVDFGGFNEQCVFYPKACEIDRKKSKVWILRMGFTRCGLFPVRKRLILVVFGALFCFVMPLTKHTQNEPKTARFQRKLSPVPQKYARNTPCSLFPLFLRFLPHFPDFLAIPPLLPTNPQPVLVARRQTRLDRRHGPVQHPERRQARVAARGRGRRITDIHRRNRQLQRRQRQVAALAQPADPRGRRGLDVVVVPKRARRVARHKSALCSA</sequence>
<dbReference type="KEGG" id="asau:88175637"/>
<name>A0AAX4HF56_9ASCO</name>
<keyword evidence="4" id="KW-1185">Reference proteome</keyword>
<reference evidence="3 4" key="1">
    <citation type="submission" date="2023-10" db="EMBL/GenBank/DDBJ databases">
        <title>Draft Genome Sequence of Candida saopaulonensis from a very Premature Infant with Sepsis.</title>
        <authorList>
            <person name="Ning Y."/>
            <person name="Dai R."/>
            <person name="Xiao M."/>
            <person name="Xu Y."/>
            <person name="Yan Q."/>
            <person name="Zhang L."/>
        </authorList>
    </citation>
    <scope>NUCLEOTIDE SEQUENCE [LARGE SCALE GENOMIC DNA]</scope>
    <source>
        <strain evidence="3 4">19XY460</strain>
    </source>
</reference>